<name>A0A0U3AX05_9ALTE</name>
<dbReference type="RefSeq" id="WP_062480015.1">
    <property type="nucleotide sequence ID" value="NZ_CP013650.1"/>
</dbReference>
<dbReference type="OrthoDB" id="6335014at2"/>
<evidence type="ECO:0000313" key="1">
    <source>
        <dbReference type="EMBL" id="ALS98623.1"/>
    </source>
</evidence>
<accession>A0A0U3AX05</accession>
<dbReference type="STRING" id="1526571.AT746_10325"/>
<dbReference type="PROSITE" id="PS51257">
    <property type="entry name" value="PROKAR_LIPOPROTEIN"/>
    <property type="match status" value="1"/>
</dbReference>
<organism evidence="1 2">
    <name type="scientific">Lacimicrobium alkaliphilum</name>
    <dbReference type="NCBI Taxonomy" id="1526571"/>
    <lineage>
        <taxon>Bacteria</taxon>
        <taxon>Pseudomonadati</taxon>
        <taxon>Pseudomonadota</taxon>
        <taxon>Gammaproteobacteria</taxon>
        <taxon>Alteromonadales</taxon>
        <taxon>Alteromonadaceae</taxon>
        <taxon>Lacimicrobium</taxon>
    </lineage>
</organism>
<dbReference type="EMBL" id="CP013650">
    <property type="protein sequence ID" value="ALS98623.1"/>
    <property type="molecule type" value="Genomic_DNA"/>
</dbReference>
<dbReference type="Proteomes" id="UP000068447">
    <property type="component" value="Chromosome"/>
</dbReference>
<gene>
    <name evidence="1" type="ORF">AT746_10325</name>
</gene>
<reference evidence="1 2" key="1">
    <citation type="submission" date="2015-12" db="EMBL/GenBank/DDBJ databases">
        <title>Complete genome of Lacimicrobium alkaliphilum KCTC 32984.</title>
        <authorList>
            <person name="Kim S.-G."/>
            <person name="Lee Y.-J."/>
        </authorList>
    </citation>
    <scope>NUCLEOTIDE SEQUENCE [LARGE SCALE GENOMIC DNA]</scope>
    <source>
        <strain evidence="1 2">YelD216</strain>
    </source>
</reference>
<evidence type="ECO:0000313" key="2">
    <source>
        <dbReference type="Proteomes" id="UP000068447"/>
    </source>
</evidence>
<dbReference type="KEGG" id="lal:AT746_10325"/>
<protein>
    <submittedName>
        <fullName evidence="1">Uncharacterized protein</fullName>
    </submittedName>
</protein>
<dbReference type="AlphaFoldDB" id="A0A0U3AX05"/>
<keyword evidence="2" id="KW-1185">Reference proteome</keyword>
<proteinExistence type="predicted"/>
<sequence length="90" mass="9916">MRQITTAIFGLVWIAGCTNTPAPSSASPSASSIAAEPGQIDEKWQELERFPPRYPIKRAIQGKEGCRQTLEVVRVTKRNYQSANKGTDPI</sequence>